<evidence type="ECO:0000259" key="2">
    <source>
        <dbReference type="Pfam" id="PF09992"/>
    </source>
</evidence>
<dbReference type="EMBL" id="FNQE01000004">
    <property type="protein sequence ID" value="SDY65059.1"/>
    <property type="molecule type" value="Genomic_DNA"/>
</dbReference>
<dbReference type="Gene3D" id="2.60.120.430">
    <property type="entry name" value="Galactose-binding lectin"/>
    <property type="match status" value="1"/>
</dbReference>
<dbReference type="PANTHER" id="PTHR40446:SF2">
    <property type="entry name" value="N-ACETYLGLUCOSAMINE-1-PHOSPHODIESTER ALPHA-N-ACETYLGLUCOSAMINIDASE"/>
    <property type="match status" value="1"/>
</dbReference>
<dbReference type="Proteomes" id="UP000198625">
    <property type="component" value="Unassembled WGS sequence"/>
</dbReference>
<organism evidence="3 4">
    <name type="scientific">Proteiniborus ethanoligenes</name>
    <dbReference type="NCBI Taxonomy" id="415015"/>
    <lineage>
        <taxon>Bacteria</taxon>
        <taxon>Bacillati</taxon>
        <taxon>Bacillota</taxon>
        <taxon>Clostridia</taxon>
        <taxon>Eubacteriales</taxon>
        <taxon>Proteiniborus</taxon>
    </lineage>
</organism>
<sequence>MNRYIKNLIIGVSSLAMVFTSFTPSFANKPFIIHEERVSENISSGVIHESIKQFNAKGWWNINVLRVNLDDEYTDIKALFAQNGISKRERLTDMMKVSNAVAGINGDFFSTIYNSYPEGAVVQNGKMISSPYNTWNDGLPVFAVDNYKNPSIGFWDWTIGAITQSGQRVPVIFMNKESRTHEEVIVYDKNWGPLSPGNKVFNDLVEIVVVDNYVSDIRIGQPPMPFPENGYIIAGRGKAADVLTNSFHIGEYVTLDINTTPDFNNISAAIGGGSPLLKDGMKTDFKINIKGDHPRTAIGITRDRKQVLMVTIDGRDTSYKGVSQEVMADIMLSLGAVDAINLDGGGSTTMAVKPSNEDNPIIVNRPSDGSERRITNGIGITSTAPEGKLSYIKLSTDDDNMFVGTTRKFYVKGYDEYHNPVDIEDTDVQFFLDGINGRFDGNVLTARSSGEGTVKAFYNNTLAEMKIKVFDDVKELQLDIDNFGVDKSSEKNLGKIYGKSSGGHVVLIEPQDINWEIIGNVGYVQNGIFYSSDKPASGAIVARIGSAVKGALVTVGFEEVMINDFENLGGLSFLSYPQVVTGSIDLSSESAVGARSLKLRYDFTGTDDTRAAYIALGEGGVELSKKPEKIGMWVYGNESNGWLRGQMSDGAGTTHRLDFTTNVDWKGWKFVTANIPAEAVHPIKLERIYITEINPVNKYTGELLIDGLKAMYSKPFDAVNIPESTKVIDEKQRTVDKVENGFKFFMSFGIDKLDNLYKIQVAKNISNQLSNSKYGFFMGKTDEILKGGTNATTVEISTGYQPIKDNGILFIKADNSKGGLRPSNPEQWIWLKNDLANATQKNIVITMPNPIFGSGGFTDKLEAKLLHDTLVQYEEKGKDIWVVYNGSKNQVDLRDGIRYVELAKPNLNSTSTTFDLRLLEFAYNNGELTYDFVPIFKK</sequence>
<dbReference type="RefSeq" id="WP_176967834.1">
    <property type="nucleotide sequence ID" value="NZ_FNQE01000004.1"/>
</dbReference>
<dbReference type="Pfam" id="PF09992">
    <property type="entry name" value="NAGPA"/>
    <property type="match status" value="1"/>
</dbReference>
<accession>A0A1H3LLP9</accession>
<evidence type="ECO:0000313" key="3">
    <source>
        <dbReference type="EMBL" id="SDY65059.1"/>
    </source>
</evidence>
<feature type="domain" description="Phosphodiester glycosidase" evidence="2">
    <location>
        <begin position="207"/>
        <end position="381"/>
    </location>
</feature>
<dbReference type="AlphaFoldDB" id="A0A1H3LLP9"/>
<evidence type="ECO:0000256" key="1">
    <source>
        <dbReference type="SAM" id="SignalP"/>
    </source>
</evidence>
<proteinExistence type="predicted"/>
<keyword evidence="1" id="KW-0732">Signal</keyword>
<gene>
    <name evidence="3" type="ORF">SAMN05660462_00544</name>
</gene>
<dbReference type="InterPro" id="IPR018711">
    <property type="entry name" value="NAGPA"/>
</dbReference>
<name>A0A1H3LLP9_9FIRM</name>
<keyword evidence="4" id="KW-1185">Reference proteome</keyword>
<feature type="signal peptide" evidence="1">
    <location>
        <begin position="1"/>
        <end position="27"/>
    </location>
</feature>
<dbReference type="STRING" id="415015.SAMN05660462_00544"/>
<protein>
    <recommendedName>
        <fullName evidence="2">Phosphodiester glycosidase domain-containing protein</fullName>
    </recommendedName>
</protein>
<feature type="chain" id="PRO_5011569972" description="Phosphodiester glycosidase domain-containing protein" evidence="1">
    <location>
        <begin position="28"/>
        <end position="938"/>
    </location>
</feature>
<dbReference type="PANTHER" id="PTHR40446">
    <property type="entry name" value="N-ACETYLGLUCOSAMINE-1-PHOSPHODIESTER ALPHA-N-ACETYLGLUCOSAMINIDASE"/>
    <property type="match status" value="1"/>
</dbReference>
<reference evidence="3 4" key="1">
    <citation type="submission" date="2016-10" db="EMBL/GenBank/DDBJ databases">
        <authorList>
            <person name="de Groot N.N."/>
        </authorList>
    </citation>
    <scope>NUCLEOTIDE SEQUENCE [LARGE SCALE GENOMIC DNA]</scope>
    <source>
        <strain evidence="3 4">DSM 21650</strain>
    </source>
</reference>
<evidence type="ECO:0000313" key="4">
    <source>
        <dbReference type="Proteomes" id="UP000198625"/>
    </source>
</evidence>